<dbReference type="InterPro" id="IPR014017">
    <property type="entry name" value="DNA_helicase_UvrD-like_C"/>
</dbReference>
<evidence type="ECO:0000256" key="1">
    <source>
        <dbReference type="ARBA" id="ARBA00009922"/>
    </source>
</evidence>
<dbReference type="Gene3D" id="3.40.50.300">
    <property type="entry name" value="P-loop containing nucleotide triphosphate hydrolases"/>
    <property type="match status" value="2"/>
</dbReference>
<dbReference type="InterPro" id="IPR013986">
    <property type="entry name" value="DExx_box_DNA_helicase_dom_sf"/>
</dbReference>
<protein>
    <recommendedName>
        <fullName evidence="8">DNA 3'-5' helicase</fullName>
        <ecNumber evidence="8">5.6.2.4</ecNumber>
    </recommendedName>
</protein>
<gene>
    <name evidence="12" type="primary">helD</name>
    <name evidence="12" type="ORF">VST7929_01593</name>
</gene>
<dbReference type="GO" id="GO:0016787">
    <property type="term" value="F:hydrolase activity"/>
    <property type="evidence" value="ECO:0007669"/>
    <property type="project" value="UniProtKB-KW"/>
</dbReference>
<accession>A0ABM8ZTT1</accession>
<keyword evidence="4 10" id="KW-0347">Helicase</keyword>
<organism evidence="12 13">
    <name type="scientific">Vibrio stylophorae</name>
    <dbReference type="NCBI Taxonomy" id="659351"/>
    <lineage>
        <taxon>Bacteria</taxon>
        <taxon>Pseudomonadati</taxon>
        <taxon>Pseudomonadota</taxon>
        <taxon>Gammaproteobacteria</taxon>
        <taxon>Vibrionales</taxon>
        <taxon>Vibrionaceae</taxon>
        <taxon>Vibrio</taxon>
    </lineage>
</organism>
<evidence type="ECO:0000256" key="4">
    <source>
        <dbReference type="ARBA" id="ARBA00022806"/>
    </source>
</evidence>
<dbReference type="InterPro" id="IPR022161">
    <property type="entry name" value="Helicase_IV_N"/>
</dbReference>
<dbReference type="Gene3D" id="1.10.10.160">
    <property type="match status" value="1"/>
</dbReference>
<keyword evidence="5 10" id="KW-0067">ATP-binding</keyword>
<feature type="binding site" evidence="10">
    <location>
        <begin position="223"/>
        <end position="230"/>
    </location>
    <ligand>
        <name>ATP</name>
        <dbReference type="ChEBI" id="CHEBI:30616"/>
    </ligand>
</feature>
<dbReference type="GO" id="GO:0003678">
    <property type="term" value="F:DNA helicase activity"/>
    <property type="evidence" value="ECO:0007669"/>
    <property type="project" value="UniProtKB-EC"/>
</dbReference>
<comment type="catalytic activity">
    <reaction evidence="7">
        <text>Couples ATP hydrolysis with the unwinding of duplex DNA by translocating in the 3'-5' direction.</text>
        <dbReference type="EC" id="5.6.2.4"/>
    </reaction>
</comment>
<dbReference type="InterPro" id="IPR014016">
    <property type="entry name" value="UvrD-like_ATP-bd"/>
</dbReference>
<dbReference type="Pfam" id="PF13361">
    <property type="entry name" value="UvrD_C"/>
    <property type="match status" value="1"/>
</dbReference>
<dbReference type="NCBIfam" id="NF008276">
    <property type="entry name" value="PRK11054.1"/>
    <property type="match status" value="1"/>
</dbReference>
<dbReference type="EC" id="5.6.2.4" evidence="8"/>
<dbReference type="EMBL" id="CAKLDI010000001">
    <property type="protein sequence ID" value="CAH0533718.1"/>
    <property type="molecule type" value="Genomic_DNA"/>
</dbReference>
<name>A0ABM8ZTT1_9VIBR</name>
<comment type="caution">
    <text evidence="12">The sequence shown here is derived from an EMBL/GenBank/DDBJ whole genome shotgun (WGS) entry which is preliminary data.</text>
</comment>
<dbReference type="RefSeq" id="WP_237466140.1">
    <property type="nucleotide sequence ID" value="NZ_CAKLDI010000001.1"/>
</dbReference>
<dbReference type="Proteomes" id="UP000838672">
    <property type="component" value="Unassembled WGS sequence"/>
</dbReference>
<evidence type="ECO:0000313" key="12">
    <source>
        <dbReference type="EMBL" id="CAH0533718.1"/>
    </source>
</evidence>
<comment type="catalytic activity">
    <reaction evidence="9">
        <text>ATP + H2O = ADP + phosphate + H(+)</text>
        <dbReference type="Rhea" id="RHEA:13065"/>
        <dbReference type="ChEBI" id="CHEBI:15377"/>
        <dbReference type="ChEBI" id="CHEBI:15378"/>
        <dbReference type="ChEBI" id="CHEBI:30616"/>
        <dbReference type="ChEBI" id="CHEBI:43474"/>
        <dbReference type="ChEBI" id="CHEBI:456216"/>
        <dbReference type="EC" id="5.6.2.4"/>
    </reaction>
</comment>
<dbReference type="PANTHER" id="PTHR11070">
    <property type="entry name" value="UVRD / RECB / PCRA DNA HELICASE FAMILY MEMBER"/>
    <property type="match status" value="1"/>
</dbReference>
<evidence type="ECO:0000256" key="5">
    <source>
        <dbReference type="ARBA" id="ARBA00022840"/>
    </source>
</evidence>
<keyword evidence="13" id="KW-1185">Reference proteome</keyword>
<dbReference type="SUPFAM" id="SSF52540">
    <property type="entry name" value="P-loop containing nucleoside triphosphate hydrolases"/>
    <property type="match status" value="1"/>
</dbReference>
<feature type="domain" description="UvrD-like helicase ATP-binding" evidence="11">
    <location>
        <begin position="202"/>
        <end position="512"/>
    </location>
</feature>
<comment type="similarity">
    <text evidence="1">Belongs to the helicase family. UvrD subfamily.</text>
</comment>
<evidence type="ECO:0000256" key="8">
    <source>
        <dbReference type="ARBA" id="ARBA00034808"/>
    </source>
</evidence>
<keyword evidence="6" id="KW-0413">Isomerase</keyword>
<dbReference type="CDD" id="cd18807">
    <property type="entry name" value="SF1_C_UvrD"/>
    <property type="match status" value="1"/>
</dbReference>
<evidence type="ECO:0000256" key="6">
    <source>
        <dbReference type="ARBA" id="ARBA00023235"/>
    </source>
</evidence>
<evidence type="ECO:0000313" key="13">
    <source>
        <dbReference type="Proteomes" id="UP000838672"/>
    </source>
</evidence>
<dbReference type="PROSITE" id="PS51198">
    <property type="entry name" value="UVRD_HELICASE_ATP_BIND"/>
    <property type="match status" value="1"/>
</dbReference>
<dbReference type="PANTHER" id="PTHR11070:SF63">
    <property type="entry name" value="DNA HELICASE IV"/>
    <property type="match status" value="1"/>
</dbReference>
<sequence length="694" mass="78248">MQLQASAFAAFLNRWDFHQVALSQDGLVLTGRDQNQIPLPFRQWSGAFRLKRELCWSRLTLDGVVNAQGEAVAPVALFGLPWLEAQQFVQRLAQQFESWRQHMDVQLKAFIFQANEALSQSVAQRQSLMRDSELHQLQQRLEQLMAEHQLTLPLLHAQYATQVSHLLPWLEQGKATQRKLNDALQPQLIARWQPWFAQSSAHPLNDSQQRAILEHNDATLILAGAGSGKTHVLTLKAAWLVAAKLAKAEQICLLAFGRDAKTQMADKLSSMGLGAIKVKTFHSLAFELVSQNQTITISPLADKASARKAWLATQLADLWQQSAHLRRWQKLVQEVPGLKGDKPLAEQVNQKKLQQWCWQQIDLLSQMGLNKKSLTMQLQAQQPSTGLAAAEILALIWPLYSRYLQALTETNSLDYAQLIRVASELMDKGKIQCPWHYLLVDEYQDISALRQQFLQHLRQACPQKMATALIAVGDDWQAIYGFTGAQIKLTTEFKSLHAGAVLRYLDTTYRFSQNLGQVANDFVLQNPYQQYKPLNSLTQGDGAAVTLAPQAQLGPLLMKLSQTHHQAPVSVLILARQHHQLAGLNFEPKALPGVQLSTMTVHASKGQEADFVIVLGMDQGLFPVELRTDWSVQLQQCLMPIEDDFMDSEERRLFYVALTRARRHVWLLSGATPSRFVLELRHEAGVENKLRALP</sequence>
<dbReference type="Pfam" id="PF12462">
    <property type="entry name" value="Helicase_IV_N"/>
    <property type="match status" value="1"/>
</dbReference>
<keyword evidence="3 10" id="KW-0378">Hydrolase</keyword>
<dbReference type="Pfam" id="PF00580">
    <property type="entry name" value="UvrD-helicase"/>
    <property type="match status" value="1"/>
</dbReference>
<evidence type="ECO:0000256" key="9">
    <source>
        <dbReference type="ARBA" id="ARBA00048988"/>
    </source>
</evidence>
<evidence type="ECO:0000256" key="3">
    <source>
        <dbReference type="ARBA" id="ARBA00022801"/>
    </source>
</evidence>
<evidence type="ECO:0000256" key="7">
    <source>
        <dbReference type="ARBA" id="ARBA00034617"/>
    </source>
</evidence>
<dbReference type="InterPro" id="IPR000212">
    <property type="entry name" value="DNA_helicase_UvrD/REP"/>
</dbReference>
<evidence type="ECO:0000256" key="10">
    <source>
        <dbReference type="PROSITE-ProRule" id="PRU00560"/>
    </source>
</evidence>
<keyword evidence="2 10" id="KW-0547">Nucleotide-binding</keyword>
<evidence type="ECO:0000256" key="2">
    <source>
        <dbReference type="ARBA" id="ARBA00022741"/>
    </source>
</evidence>
<proteinExistence type="inferred from homology"/>
<reference evidence="12" key="1">
    <citation type="submission" date="2021-11" db="EMBL/GenBank/DDBJ databases">
        <authorList>
            <person name="Rodrigo-Torres L."/>
            <person name="Arahal R. D."/>
            <person name="Lucena T."/>
        </authorList>
    </citation>
    <scope>NUCLEOTIDE SEQUENCE</scope>
    <source>
        <strain evidence="12">CECT 7929</strain>
    </source>
</reference>
<dbReference type="InterPro" id="IPR027417">
    <property type="entry name" value="P-loop_NTPase"/>
</dbReference>
<evidence type="ECO:0000259" key="11">
    <source>
        <dbReference type="PROSITE" id="PS51198"/>
    </source>
</evidence>